<feature type="modified residue" description="4-aspartylphosphate" evidence="1">
    <location>
        <position position="67"/>
    </location>
</feature>
<dbReference type="PROSITE" id="PS50112">
    <property type="entry name" value="PAS"/>
    <property type="match status" value="1"/>
</dbReference>
<dbReference type="InterPro" id="IPR000160">
    <property type="entry name" value="GGDEF_dom"/>
</dbReference>
<dbReference type="Pfam" id="PF00072">
    <property type="entry name" value="Response_reg"/>
    <property type="match status" value="1"/>
</dbReference>
<feature type="domain" description="PAC" evidence="4">
    <location>
        <begin position="219"/>
        <end position="271"/>
    </location>
</feature>
<dbReference type="InterPro" id="IPR035965">
    <property type="entry name" value="PAS-like_dom_sf"/>
</dbReference>
<name>A0A972FMD9_9RHOO</name>
<dbReference type="CDD" id="cd00130">
    <property type="entry name" value="PAS"/>
    <property type="match status" value="1"/>
</dbReference>
<evidence type="ECO:0000259" key="5">
    <source>
        <dbReference type="PROSITE" id="PS50883"/>
    </source>
</evidence>
<dbReference type="EMBL" id="WTVM01000173">
    <property type="protein sequence ID" value="NMG04921.1"/>
    <property type="molecule type" value="Genomic_DNA"/>
</dbReference>
<evidence type="ECO:0000259" key="2">
    <source>
        <dbReference type="PROSITE" id="PS50110"/>
    </source>
</evidence>
<dbReference type="Proteomes" id="UP000599523">
    <property type="component" value="Unassembled WGS sequence"/>
</dbReference>
<evidence type="ECO:0000256" key="1">
    <source>
        <dbReference type="PROSITE-ProRule" id="PRU00169"/>
    </source>
</evidence>
<dbReference type="PROSITE" id="PS50113">
    <property type="entry name" value="PAC"/>
    <property type="match status" value="1"/>
</dbReference>
<dbReference type="Gene3D" id="3.30.70.270">
    <property type="match status" value="1"/>
</dbReference>
<feature type="domain" description="EAL" evidence="5">
    <location>
        <begin position="453"/>
        <end position="707"/>
    </location>
</feature>
<comment type="caution">
    <text evidence="7">The sequence shown here is derived from an EMBL/GenBank/DDBJ whole genome shotgun (WGS) entry which is preliminary data.</text>
</comment>
<dbReference type="SUPFAM" id="SSF55785">
    <property type="entry name" value="PYP-like sensor domain (PAS domain)"/>
    <property type="match status" value="1"/>
</dbReference>
<proteinExistence type="predicted"/>
<dbReference type="PROSITE" id="PS50883">
    <property type="entry name" value="EAL"/>
    <property type="match status" value="1"/>
</dbReference>
<dbReference type="AlphaFoldDB" id="A0A972FMD9"/>
<dbReference type="InterPro" id="IPR043128">
    <property type="entry name" value="Rev_trsase/Diguanyl_cyclase"/>
</dbReference>
<dbReference type="PANTHER" id="PTHR44757:SF2">
    <property type="entry name" value="BIOFILM ARCHITECTURE MAINTENANCE PROTEIN MBAA"/>
    <property type="match status" value="1"/>
</dbReference>
<dbReference type="CDD" id="cd01948">
    <property type="entry name" value="EAL"/>
    <property type="match status" value="1"/>
</dbReference>
<dbReference type="NCBIfam" id="TIGR00229">
    <property type="entry name" value="sensory_box"/>
    <property type="match status" value="1"/>
</dbReference>
<sequence>MADMTHQGTRTTERALEILVIEDVPADYMLLERDLRKAGLLARSQRIDTNQALRCALEDNWDIVLSDYNVPGMDLKETLRIIQSGRPELPVILVSGSIGEELAVELLHLGLNDFILKERLARLPNAIRRAIGEADERQARQAAENELRKLALAVAQSPGSIVITDTKGQIEYVNQAFEQITGYAAKEIIGENIRILNRGDTPRETYDLLWQTLTRGDIWKGEFHNTRRDGTRYVEFATIAPMRSPDGTVTHYVAVNQDITEKRQSEALIRRLAYYDTLTELPNRARFNEQLSAALSDSRHRGEYGALMVLDIERFKFINDTLGYEAGDQLLREFARRLRQSLDGEDVVARIGGDEFAALLRGLGRDADQAQTRAKAAAQRLHAHIDTPYRVGVGGGSDVRRAFRIGLCLFGPEDDSADVVLKRAEVAWRTVKAEQQDTIRVFNPEMQAVVDIRAELETGLRAALEHAELALFLQPQFDREGGLIGAEALLRWFRCGTDMVSPADFIPLAEDTGLIVPIGQWVIGEACALLRSWGKQARTRHLRLAINVSARQFHQPDFVSRLAEEIAASAIDPSRLKLELTETVILADLDYTLQRMNEIRSLGVCLALDDFGIGYSSLSYLKHLPFDQLKIDQSFVRDMLGDRRSGAIVSAILALGRALGMEVIAEGVETHEHHAFLQDNDCGFYQGYLFGQPLPIDEWTQRWTDPVTTDDA</sequence>
<dbReference type="CDD" id="cd01949">
    <property type="entry name" value="GGDEF"/>
    <property type="match status" value="1"/>
</dbReference>
<keyword evidence="8" id="KW-1185">Reference proteome</keyword>
<dbReference type="InterPro" id="IPR052155">
    <property type="entry name" value="Biofilm_reg_signaling"/>
</dbReference>
<gene>
    <name evidence="7" type="ORF">GPA21_18375</name>
</gene>
<dbReference type="SMART" id="SM00086">
    <property type="entry name" value="PAC"/>
    <property type="match status" value="1"/>
</dbReference>
<dbReference type="Pfam" id="PF13426">
    <property type="entry name" value="PAS_9"/>
    <property type="match status" value="1"/>
</dbReference>
<dbReference type="NCBIfam" id="TIGR00254">
    <property type="entry name" value="GGDEF"/>
    <property type="match status" value="1"/>
</dbReference>
<evidence type="ECO:0000259" key="6">
    <source>
        <dbReference type="PROSITE" id="PS50887"/>
    </source>
</evidence>
<dbReference type="Pfam" id="PF00990">
    <property type="entry name" value="GGDEF"/>
    <property type="match status" value="1"/>
</dbReference>
<keyword evidence="1" id="KW-0597">Phosphoprotein</keyword>
<dbReference type="SMART" id="SM00052">
    <property type="entry name" value="EAL"/>
    <property type="match status" value="1"/>
</dbReference>
<feature type="domain" description="PAS" evidence="3">
    <location>
        <begin position="146"/>
        <end position="192"/>
    </location>
</feature>
<dbReference type="SMART" id="SM00091">
    <property type="entry name" value="PAS"/>
    <property type="match status" value="1"/>
</dbReference>
<dbReference type="PROSITE" id="PS50887">
    <property type="entry name" value="GGDEF"/>
    <property type="match status" value="1"/>
</dbReference>
<dbReference type="Pfam" id="PF00563">
    <property type="entry name" value="EAL"/>
    <property type="match status" value="1"/>
</dbReference>
<dbReference type="GO" id="GO:0000160">
    <property type="term" value="P:phosphorelay signal transduction system"/>
    <property type="evidence" value="ECO:0007669"/>
    <property type="project" value="InterPro"/>
</dbReference>
<feature type="domain" description="GGDEF" evidence="6">
    <location>
        <begin position="303"/>
        <end position="444"/>
    </location>
</feature>
<dbReference type="InterPro" id="IPR001610">
    <property type="entry name" value="PAC"/>
</dbReference>
<evidence type="ECO:0000313" key="7">
    <source>
        <dbReference type="EMBL" id="NMG04921.1"/>
    </source>
</evidence>
<dbReference type="SUPFAM" id="SSF52172">
    <property type="entry name" value="CheY-like"/>
    <property type="match status" value="1"/>
</dbReference>
<dbReference type="Gene3D" id="3.30.450.20">
    <property type="entry name" value="PAS domain"/>
    <property type="match status" value="1"/>
</dbReference>
<feature type="domain" description="Response regulatory" evidence="2">
    <location>
        <begin position="17"/>
        <end position="132"/>
    </location>
</feature>
<dbReference type="SMART" id="SM00448">
    <property type="entry name" value="REC"/>
    <property type="match status" value="1"/>
</dbReference>
<evidence type="ECO:0000313" key="8">
    <source>
        <dbReference type="Proteomes" id="UP000599523"/>
    </source>
</evidence>
<dbReference type="InterPro" id="IPR000700">
    <property type="entry name" value="PAS-assoc_C"/>
</dbReference>
<protein>
    <submittedName>
        <fullName evidence="7">EAL domain-containing protein</fullName>
    </submittedName>
</protein>
<dbReference type="InterPro" id="IPR001789">
    <property type="entry name" value="Sig_transdc_resp-reg_receiver"/>
</dbReference>
<accession>A0A972FMD9</accession>
<evidence type="ECO:0000259" key="3">
    <source>
        <dbReference type="PROSITE" id="PS50112"/>
    </source>
</evidence>
<dbReference type="SUPFAM" id="SSF55073">
    <property type="entry name" value="Nucleotide cyclase"/>
    <property type="match status" value="1"/>
</dbReference>
<dbReference type="InterPro" id="IPR001633">
    <property type="entry name" value="EAL_dom"/>
</dbReference>
<dbReference type="PANTHER" id="PTHR44757">
    <property type="entry name" value="DIGUANYLATE CYCLASE DGCP"/>
    <property type="match status" value="1"/>
</dbReference>
<dbReference type="SMART" id="SM00267">
    <property type="entry name" value="GGDEF"/>
    <property type="match status" value="1"/>
</dbReference>
<dbReference type="SUPFAM" id="SSF141868">
    <property type="entry name" value="EAL domain-like"/>
    <property type="match status" value="1"/>
</dbReference>
<reference evidence="7" key="1">
    <citation type="submission" date="2019-12" db="EMBL/GenBank/DDBJ databases">
        <title>Comparative genomics gives insights into the taxonomy of the Azoarcus-Aromatoleum group and reveals separate origins of nif in the plant-associated Azoarcus and non-plant-associated Aromatoleum sub-groups.</title>
        <authorList>
            <person name="Lafos M."/>
            <person name="Maluk M."/>
            <person name="Batista M."/>
            <person name="Junghare M."/>
            <person name="Carmona M."/>
            <person name="Faoro H."/>
            <person name="Cruz L.M."/>
            <person name="Battistoni F."/>
            <person name="De Souza E."/>
            <person name="Pedrosa F."/>
            <person name="Chen W.-M."/>
            <person name="Poole P.S."/>
            <person name="Dixon R.A."/>
            <person name="James E.K."/>
        </authorList>
    </citation>
    <scope>NUCLEOTIDE SEQUENCE</scope>
    <source>
        <strain evidence="7">NSC3</strain>
    </source>
</reference>
<dbReference type="InterPro" id="IPR029787">
    <property type="entry name" value="Nucleotide_cyclase"/>
</dbReference>
<dbReference type="InterPro" id="IPR000014">
    <property type="entry name" value="PAS"/>
</dbReference>
<dbReference type="PROSITE" id="PS50110">
    <property type="entry name" value="RESPONSE_REGULATORY"/>
    <property type="match status" value="1"/>
</dbReference>
<dbReference type="Gene3D" id="3.40.50.2300">
    <property type="match status" value="1"/>
</dbReference>
<dbReference type="InterPro" id="IPR011006">
    <property type="entry name" value="CheY-like_superfamily"/>
</dbReference>
<dbReference type="InterPro" id="IPR035919">
    <property type="entry name" value="EAL_sf"/>
</dbReference>
<organism evidence="7 8">
    <name type="scientific">Azoarcus taiwanensis</name>
    <dbReference type="NCBI Taxonomy" id="666964"/>
    <lineage>
        <taxon>Bacteria</taxon>
        <taxon>Pseudomonadati</taxon>
        <taxon>Pseudomonadota</taxon>
        <taxon>Betaproteobacteria</taxon>
        <taxon>Rhodocyclales</taxon>
        <taxon>Zoogloeaceae</taxon>
        <taxon>Azoarcus</taxon>
    </lineage>
</organism>
<dbReference type="Gene3D" id="3.20.20.450">
    <property type="entry name" value="EAL domain"/>
    <property type="match status" value="1"/>
</dbReference>
<dbReference type="CDD" id="cd00156">
    <property type="entry name" value="REC"/>
    <property type="match status" value="1"/>
</dbReference>
<evidence type="ECO:0000259" key="4">
    <source>
        <dbReference type="PROSITE" id="PS50113"/>
    </source>
</evidence>